<proteinExistence type="predicted"/>
<keyword evidence="2" id="KW-1185">Reference proteome</keyword>
<dbReference type="Proteomes" id="UP001189429">
    <property type="component" value="Unassembled WGS sequence"/>
</dbReference>
<gene>
    <name evidence="1" type="ORF">PCOR1329_LOCUS49829</name>
</gene>
<name>A0ABN9UMB4_9DINO</name>
<evidence type="ECO:0000313" key="1">
    <source>
        <dbReference type="EMBL" id="CAK0861034.1"/>
    </source>
</evidence>
<evidence type="ECO:0000313" key="2">
    <source>
        <dbReference type="Proteomes" id="UP001189429"/>
    </source>
</evidence>
<dbReference type="EMBL" id="CAUYUJ010016035">
    <property type="protein sequence ID" value="CAK0861034.1"/>
    <property type="molecule type" value="Genomic_DNA"/>
</dbReference>
<accession>A0ABN9UMB4</accession>
<feature type="non-terminal residue" evidence="1">
    <location>
        <position position="353"/>
    </location>
</feature>
<reference evidence="1" key="1">
    <citation type="submission" date="2023-10" db="EMBL/GenBank/DDBJ databases">
        <authorList>
            <person name="Chen Y."/>
            <person name="Shah S."/>
            <person name="Dougan E. K."/>
            <person name="Thang M."/>
            <person name="Chan C."/>
        </authorList>
    </citation>
    <scope>NUCLEOTIDE SEQUENCE [LARGE SCALE GENOMIC DNA]</scope>
</reference>
<protein>
    <submittedName>
        <fullName evidence="1">Uncharacterized protein</fullName>
    </submittedName>
</protein>
<comment type="caution">
    <text evidence="1">The sequence shown here is derived from an EMBL/GenBank/DDBJ whole genome shotgun (WGS) entry which is preliminary data.</text>
</comment>
<sequence>MDSAVRSLQSQVATINNGLANLSNLATSSFEAIQKQMEVRIATVEGTVNQHTSEINSLKMQITRLQTLLGDIQSERPTPKPIDQSFNREIDPSILVPKLNFAKEYRRGQDPIFMTALGKMTELYVSVPTHYSAQHRLLTSICRQFVSFTGWILNQLCVSGEVLDLPEALFRRGVRDRAPVQVSLSYGRPASSDRRYSSIPSEVYLHPKYSEVLQNISEICDIDSLTPPLALDFVTRMMQEAAKIARNTMLRSSPDSLFSRRFLSIDVLERTVTLTNASEFAEITDHIHRQVIRGRLWAPFGRRVLLKGICADGGAVVRVPIGVLQLLGQHWGAVFGERRKSDLNAIDQYLEKH</sequence>
<organism evidence="1 2">
    <name type="scientific">Prorocentrum cordatum</name>
    <dbReference type="NCBI Taxonomy" id="2364126"/>
    <lineage>
        <taxon>Eukaryota</taxon>
        <taxon>Sar</taxon>
        <taxon>Alveolata</taxon>
        <taxon>Dinophyceae</taxon>
        <taxon>Prorocentrales</taxon>
        <taxon>Prorocentraceae</taxon>
        <taxon>Prorocentrum</taxon>
    </lineage>
</organism>